<keyword evidence="2" id="KW-1185">Reference proteome</keyword>
<dbReference type="KEGG" id="pco:PHACADRAFT_259417"/>
<evidence type="ECO:0000313" key="2">
    <source>
        <dbReference type="Proteomes" id="UP000008370"/>
    </source>
</evidence>
<dbReference type="EMBL" id="JH930474">
    <property type="protein sequence ID" value="EKM53215.1"/>
    <property type="molecule type" value="Genomic_DNA"/>
</dbReference>
<dbReference type="OrthoDB" id="424465at2759"/>
<dbReference type="HOGENOM" id="CLU_1378572_0_0_1"/>
<organism evidence="1 2">
    <name type="scientific">Phanerochaete carnosa (strain HHB-10118-sp)</name>
    <name type="common">White-rot fungus</name>
    <name type="synonym">Peniophora carnosa</name>
    <dbReference type="NCBI Taxonomy" id="650164"/>
    <lineage>
        <taxon>Eukaryota</taxon>
        <taxon>Fungi</taxon>
        <taxon>Dikarya</taxon>
        <taxon>Basidiomycota</taxon>
        <taxon>Agaricomycotina</taxon>
        <taxon>Agaricomycetes</taxon>
        <taxon>Polyporales</taxon>
        <taxon>Phanerochaetaceae</taxon>
        <taxon>Phanerochaete</taxon>
    </lineage>
</organism>
<gene>
    <name evidence="1" type="ORF">PHACADRAFT_259417</name>
</gene>
<dbReference type="AlphaFoldDB" id="K5W272"/>
<accession>K5W272</accession>
<dbReference type="STRING" id="650164.K5W272"/>
<protein>
    <submittedName>
        <fullName evidence="1">Uncharacterized protein</fullName>
    </submittedName>
</protein>
<dbReference type="RefSeq" id="XP_007397908.1">
    <property type="nucleotide sequence ID" value="XM_007397846.1"/>
</dbReference>
<name>K5W272_PHACS</name>
<sequence length="198" mass="21906">MFRLSRAWRACSANVELLRCSAAHRRIARLLSGTTDSARGPEVPYRPCHIPESSRVPCSTSWDMSLDHPVILRANGAADSPGLRARRLMSALVSHKDKLVEVELDTYDDIPNQEFDKIPMPLGKYLEWLQETPEGTIGGKPLYLAQWVGREQVDAVGAKVPPLLQPLLENGSVDLYMEAIFLGPTGAVGPCFVSMRDH</sequence>
<reference evidence="1 2" key="1">
    <citation type="journal article" date="2012" name="BMC Genomics">
        <title>Comparative genomics of the white-rot fungi, Phanerochaete carnosa and P. chrysosporium, to elucidate the genetic basis of the distinct wood types they colonize.</title>
        <authorList>
            <person name="Suzuki H."/>
            <person name="MacDonald J."/>
            <person name="Syed K."/>
            <person name="Salamov A."/>
            <person name="Hori C."/>
            <person name="Aerts A."/>
            <person name="Henrissat B."/>
            <person name="Wiebenga A."/>
            <person name="vanKuyk P.A."/>
            <person name="Barry K."/>
            <person name="Lindquist E."/>
            <person name="LaButti K."/>
            <person name="Lapidus A."/>
            <person name="Lucas S."/>
            <person name="Coutinho P."/>
            <person name="Gong Y."/>
            <person name="Samejima M."/>
            <person name="Mahadevan R."/>
            <person name="Abou-Zaid M."/>
            <person name="de Vries R.P."/>
            <person name="Igarashi K."/>
            <person name="Yadav J.S."/>
            <person name="Grigoriev I.V."/>
            <person name="Master E.R."/>
        </authorList>
    </citation>
    <scope>NUCLEOTIDE SEQUENCE [LARGE SCALE GENOMIC DNA]</scope>
    <source>
        <strain evidence="1 2">HHB-10118-sp</strain>
    </source>
</reference>
<proteinExistence type="predicted"/>
<dbReference type="GeneID" id="18917414"/>
<evidence type="ECO:0000313" key="1">
    <source>
        <dbReference type="EMBL" id="EKM53215.1"/>
    </source>
</evidence>
<dbReference type="InParanoid" id="K5W272"/>
<dbReference type="Proteomes" id="UP000008370">
    <property type="component" value="Unassembled WGS sequence"/>
</dbReference>